<sequence>MPTRSRRAPPVRPITRPYAPQDVPVTEVEKRDAERARAKANRDICLLKRQHANADPAMANIGDSPTAIELRAAIDAYERKYGKFVADANNAAFRKHDDLANVVFLALARAFYEDFGFPYTAGDSDDWDLRRLEKQDRSFRELQRTCKNNVATMRAHAANPVRVVLENPYPHDHPRRLDFDHELRDWANKMRPRESAGPATVNANAFELAIPNPYVRDPDRCVEGHLDAVYMGMLLTDMVHDHWEDATGNVGAVCKNPHHALHPSPFRTRFLLWK</sequence>
<keyword evidence="3" id="KW-1185">Reference proteome</keyword>
<evidence type="ECO:0000256" key="1">
    <source>
        <dbReference type="SAM" id="MobiDB-lite"/>
    </source>
</evidence>
<comment type="caution">
    <text evidence="2">The sequence shown here is derived from an EMBL/GenBank/DDBJ whole genome shotgun (WGS) entry which is preliminary data.</text>
</comment>
<gene>
    <name evidence="2" type="ORF">GGX14DRAFT_556899</name>
</gene>
<proteinExistence type="predicted"/>
<reference evidence="2" key="1">
    <citation type="submission" date="2023-03" db="EMBL/GenBank/DDBJ databases">
        <title>Massive genome expansion in bonnet fungi (Mycena s.s.) driven by repeated elements and novel gene families across ecological guilds.</title>
        <authorList>
            <consortium name="Lawrence Berkeley National Laboratory"/>
            <person name="Harder C.B."/>
            <person name="Miyauchi S."/>
            <person name="Viragh M."/>
            <person name="Kuo A."/>
            <person name="Thoen E."/>
            <person name="Andreopoulos B."/>
            <person name="Lu D."/>
            <person name="Skrede I."/>
            <person name="Drula E."/>
            <person name="Henrissat B."/>
            <person name="Morin E."/>
            <person name="Kohler A."/>
            <person name="Barry K."/>
            <person name="LaButti K."/>
            <person name="Morin E."/>
            <person name="Salamov A."/>
            <person name="Lipzen A."/>
            <person name="Mereny Z."/>
            <person name="Hegedus B."/>
            <person name="Baldrian P."/>
            <person name="Stursova M."/>
            <person name="Weitz H."/>
            <person name="Taylor A."/>
            <person name="Grigoriev I.V."/>
            <person name="Nagy L.G."/>
            <person name="Martin F."/>
            <person name="Kauserud H."/>
        </authorList>
    </citation>
    <scope>NUCLEOTIDE SEQUENCE</scope>
    <source>
        <strain evidence="2">9144</strain>
    </source>
</reference>
<dbReference type="AlphaFoldDB" id="A0AAD6YQK0"/>
<evidence type="ECO:0000313" key="2">
    <source>
        <dbReference type="EMBL" id="KAJ7226150.1"/>
    </source>
</evidence>
<protein>
    <submittedName>
        <fullName evidence="2">Uncharacterized protein</fullName>
    </submittedName>
</protein>
<organism evidence="2 3">
    <name type="scientific">Mycena pura</name>
    <dbReference type="NCBI Taxonomy" id="153505"/>
    <lineage>
        <taxon>Eukaryota</taxon>
        <taxon>Fungi</taxon>
        <taxon>Dikarya</taxon>
        <taxon>Basidiomycota</taxon>
        <taxon>Agaricomycotina</taxon>
        <taxon>Agaricomycetes</taxon>
        <taxon>Agaricomycetidae</taxon>
        <taxon>Agaricales</taxon>
        <taxon>Marasmiineae</taxon>
        <taxon>Mycenaceae</taxon>
        <taxon>Mycena</taxon>
    </lineage>
</organism>
<dbReference type="EMBL" id="JARJCW010000004">
    <property type="protein sequence ID" value="KAJ7226150.1"/>
    <property type="molecule type" value="Genomic_DNA"/>
</dbReference>
<dbReference type="Proteomes" id="UP001219525">
    <property type="component" value="Unassembled WGS sequence"/>
</dbReference>
<accession>A0AAD6YQK0</accession>
<feature type="region of interest" description="Disordered" evidence="1">
    <location>
        <begin position="1"/>
        <end position="30"/>
    </location>
</feature>
<name>A0AAD6YQK0_9AGAR</name>
<evidence type="ECO:0000313" key="3">
    <source>
        <dbReference type="Proteomes" id="UP001219525"/>
    </source>
</evidence>